<dbReference type="GO" id="GO:0071555">
    <property type="term" value="P:cell wall organization"/>
    <property type="evidence" value="ECO:0007669"/>
    <property type="project" value="UniProtKB-KW"/>
</dbReference>
<evidence type="ECO:0000256" key="5">
    <source>
        <dbReference type="ARBA" id="ARBA00022741"/>
    </source>
</evidence>
<comment type="function">
    <text evidence="7 8">Cell wall formation. Catalyzes the addition of glutamate to the nucleotide precursor UDP-N-acetylmuramoyl-L-alanine (UMA).</text>
</comment>
<evidence type="ECO:0000256" key="4">
    <source>
        <dbReference type="ARBA" id="ARBA00022598"/>
    </source>
</evidence>
<feature type="domain" description="Mur ligase central" evidence="10">
    <location>
        <begin position="122"/>
        <end position="239"/>
    </location>
</feature>
<dbReference type="UniPathway" id="UPA00219"/>
<keyword evidence="5 7" id="KW-0547">Nucleotide-binding</keyword>
<evidence type="ECO:0000256" key="6">
    <source>
        <dbReference type="ARBA" id="ARBA00022840"/>
    </source>
</evidence>
<dbReference type="Gene3D" id="3.40.50.720">
    <property type="entry name" value="NAD(P)-binding Rossmann-like Domain"/>
    <property type="match status" value="1"/>
</dbReference>
<protein>
    <recommendedName>
        <fullName evidence="7 8">UDP-N-acetylmuramoylalanine--D-glutamate ligase</fullName>
        <ecNumber evidence="7 8">6.3.2.9</ecNumber>
    </recommendedName>
    <alternativeName>
        <fullName evidence="7">D-glutamic acid-adding enzyme</fullName>
    </alternativeName>
    <alternativeName>
        <fullName evidence="7">UDP-N-acetylmuramoyl-L-alanyl-D-glutamate synthetase</fullName>
    </alternativeName>
</protein>
<evidence type="ECO:0000259" key="10">
    <source>
        <dbReference type="Pfam" id="PF08245"/>
    </source>
</evidence>
<name>A0A2M6WTD1_9BACT</name>
<dbReference type="GO" id="GO:0008764">
    <property type="term" value="F:UDP-N-acetylmuramoylalanine-D-glutamate ligase activity"/>
    <property type="evidence" value="ECO:0007669"/>
    <property type="project" value="UniProtKB-UniRule"/>
</dbReference>
<dbReference type="Pfam" id="PF08245">
    <property type="entry name" value="Mur_ligase_M"/>
    <property type="match status" value="1"/>
</dbReference>
<evidence type="ECO:0000313" key="12">
    <source>
        <dbReference type="Proteomes" id="UP000228533"/>
    </source>
</evidence>
<feature type="binding site" evidence="7">
    <location>
        <begin position="124"/>
        <end position="130"/>
    </location>
    <ligand>
        <name>ATP</name>
        <dbReference type="ChEBI" id="CHEBI:30616"/>
    </ligand>
</feature>
<dbReference type="Proteomes" id="UP000228533">
    <property type="component" value="Unassembled WGS sequence"/>
</dbReference>
<dbReference type="Gene3D" id="3.40.1190.10">
    <property type="entry name" value="Mur-like, catalytic domain"/>
    <property type="match status" value="1"/>
</dbReference>
<dbReference type="SUPFAM" id="SSF53244">
    <property type="entry name" value="MurD-like peptide ligases, peptide-binding domain"/>
    <property type="match status" value="1"/>
</dbReference>
<evidence type="ECO:0000313" key="11">
    <source>
        <dbReference type="EMBL" id="PIT96059.1"/>
    </source>
</evidence>
<comment type="caution">
    <text evidence="11">The sequence shown here is derived from an EMBL/GenBank/DDBJ whole genome shotgun (WGS) entry which is preliminary data.</text>
</comment>
<dbReference type="InterPro" id="IPR004101">
    <property type="entry name" value="Mur_ligase_C"/>
</dbReference>
<reference evidence="12" key="1">
    <citation type="submission" date="2017-09" db="EMBL/GenBank/DDBJ databases">
        <title>Depth-based differentiation of microbial function through sediment-hosted aquifers and enrichment of novel symbionts in the deep terrestrial subsurface.</title>
        <authorList>
            <person name="Probst A.J."/>
            <person name="Ladd B."/>
            <person name="Jarett J.K."/>
            <person name="Geller-Mcgrath D.E."/>
            <person name="Sieber C.M.K."/>
            <person name="Emerson J.B."/>
            <person name="Anantharaman K."/>
            <person name="Thomas B.C."/>
            <person name="Malmstrom R."/>
            <person name="Stieglmeier M."/>
            <person name="Klingl A."/>
            <person name="Woyke T."/>
            <person name="Ryan C.M."/>
            <person name="Banfield J.F."/>
        </authorList>
    </citation>
    <scope>NUCLEOTIDE SEQUENCE [LARGE SCALE GENOMIC DNA]</scope>
</reference>
<dbReference type="Pfam" id="PF02875">
    <property type="entry name" value="Mur_ligase_C"/>
    <property type="match status" value="1"/>
</dbReference>
<gene>
    <name evidence="7 11" type="primary">murD</name>
    <name evidence="11" type="ORF">COT94_02235</name>
</gene>
<keyword evidence="6 7" id="KW-0067">ATP-binding</keyword>
<evidence type="ECO:0000256" key="3">
    <source>
        <dbReference type="ARBA" id="ARBA00022490"/>
    </source>
</evidence>
<dbReference type="GO" id="GO:0005524">
    <property type="term" value="F:ATP binding"/>
    <property type="evidence" value="ECO:0007669"/>
    <property type="project" value="UniProtKB-UniRule"/>
</dbReference>
<sequence>MTIKDLHGRRLGILGLGLENYWLIKWLIAHKIHGRIIICDLRDITTLGEKFVELNKYEHITWQLGKEFNQNLDRYDILFRAPGWPLSCPGIAQGLKKNKKIVVTSPMKLFFDVCPTKNIIGVTGSKGKGTTSSLIFDILKTAKKRVWLGGNIGVAPFSFIDKIKAEDFVILELSSFQLEDLHRSPKVAVLTNFTPEHLAPADPNNPNFHPSLAHYWISKFNIAKWQSARDYFVVNEKLKLKLLKWEMKFGKLKQRVSYFGVSDLTSGLPGQHNRENVDAAEVVAKLLKIEPKTIAIAVKKFKGLPHRLELVAEKNNIKYYDDSFATTPESTIIALKSFEDPIVLLAGGADKQADFKNLAKEINKRAKFVVLLNGTATARLRKEIIANGFSAKKIKLVKSMDEAVMTARDQSERGDVILMSTACASFGMFKNYKDRGEQFVKLARN</sequence>
<dbReference type="GO" id="GO:0008360">
    <property type="term" value="P:regulation of cell shape"/>
    <property type="evidence" value="ECO:0007669"/>
    <property type="project" value="UniProtKB-KW"/>
</dbReference>
<evidence type="ECO:0000256" key="7">
    <source>
        <dbReference type="HAMAP-Rule" id="MF_00639"/>
    </source>
</evidence>
<dbReference type="NCBIfam" id="TIGR01087">
    <property type="entry name" value="murD"/>
    <property type="match status" value="1"/>
</dbReference>
<dbReference type="GO" id="GO:0051301">
    <property type="term" value="P:cell division"/>
    <property type="evidence" value="ECO:0007669"/>
    <property type="project" value="UniProtKB-KW"/>
</dbReference>
<dbReference type="Gene3D" id="3.90.190.20">
    <property type="entry name" value="Mur ligase, C-terminal domain"/>
    <property type="match status" value="1"/>
</dbReference>
<dbReference type="GO" id="GO:0005737">
    <property type="term" value="C:cytoplasm"/>
    <property type="evidence" value="ECO:0007669"/>
    <property type="project" value="UniProtKB-SubCell"/>
</dbReference>
<dbReference type="EC" id="6.3.2.9" evidence="7 8"/>
<keyword evidence="3 7" id="KW-0963">Cytoplasm</keyword>
<keyword evidence="7 8" id="KW-0131">Cell cycle</keyword>
<keyword evidence="7 8" id="KW-0961">Cell wall biogenesis/degradation</keyword>
<keyword evidence="4 7" id="KW-0436">Ligase</keyword>
<proteinExistence type="inferred from homology"/>
<dbReference type="EMBL" id="PFAM01000013">
    <property type="protein sequence ID" value="PIT96059.1"/>
    <property type="molecule type" value="Genomic_DNA"/>
</dbReference>
<keyword evidence="7 8" id="KW-0132">Cell division</keyword>
<dbReference type="GO" id="GO:0009252">
    <property type="term" value="P:peptidoglycan biosynthetic process"/>
    <property type="evidence" value="ECO:0007669"/>
    <property type="project" value="UniProtKB-UniRule"/>
</dbReference>
<evidence type="ECO:0000256" key="2">
    <source>
        <dbReference type="ARBA" id="ARBA00004752"/>
    </source>
</evidence>
<dbReference type="PANTHER" id="PTHR43692:SF1">
    <property type="entry name" value="UDP-N-ACETYLMURAMOYLALANINE--D-GLUTAMATE LIGASE"/>
    <property type="match status" value="1"/>
</dbReference>
<dbReference type="InterPro" id="IPR005762">
    <property type="entry name" value="MurD"/>
</dbReference>
<dbReference type="AlphaFoldDB" id="A0A2M6WTD1"/>
<dbReference type="InterPro" id="IPR036565">
    <property type="entry name" value="Mur-like_cat_sf"/>
</dbReference>
<evidence type="ECO:0000256" key="1">
    <source>
        <dbReference type="ARBA" id="ARBA00004496"/>
    </source>
</evidence>
<dbReference type="InterPro" id="IPR013221">
    <property type="entry name" value="Mur_ligase_cen"/>
</dbReference>
<evidence type="ECO:0000259" key="9">
    <source>
        <dbReference type="Pfam" id="PF02875"/>
    </source>
</evidence>
<keyword evidence="7 8" id="KW-0573">Peptidoglycan synthesis</keyword>
<comment type="similarity">
    <text evidence="7">Belongs to the MurCDEF family.</text>
</comment>
<dbReference type="InterPro" id="IPR036615">
    <property type="entry name" value="Mur_ligase_C_dom_sf"/>
</dbReference>
<comment type="catalytic activity">
    <reaction evidence="7 8">
        <text>UDP-N-acetyl-alpha-D-muramoyl-L-alanine + D-glutamate + ATP = UDP-N-acetyl-alpha-D-muramoyl-L-alanyl-D-glutamate + ADP + phosphate + H(+)</text>
        <dbReference type="Rhea" id="RHEA:16429"/>
        <dbReference type="ChEBI" id="CHEBI:15378"/>
        <dbReference type="ChEBI" id="CHEBI:29986"/>
        <dbReference type="ChEBI" id="CHEBI:30616"/>
        <dbReference type="ChEBI" id="CHEBI:43474"/>
        <dbReference type="ChEBI" id="CHEBI:83898"/>
        <dbReference type="ChEBI" id="CHEBI:83900"/>
        <dbReference type="ChEBI" id="CHEBI:456216"/>
        <dbReference type="EC" id="6.3.2.9"/>
    </reaction>
</comment>
<accession>A0A2M6WTD1</accession>
<comment type="subcellular location">
    <subcellularLocation>
        <location evidence="1 7 8">Cytoplasm</location>
    </subcellularLocation>
</comment>
<evidence type="ECO:0000256" key="8">
    <source>
        <dbReference type="RuleBase" id="RU003664"/>
    </source>
</evidence>
<keyword evidence="7 8" id="KW-0133">Cell shape</keyword>
<dbReference type="HAMAP" id="MF_00639">
    <property type="entry name" value="MurD"/>
    <property type="match status" value="1"/>
</dbReference>
<organism evidence="11 12">
    <name type="scientific">Candidatus Falkowbacteria bacterium CG10_big_fil_rev_8_21_14_0_10_37_14</name>
    <dbReference type="NCBI Taxonomy" id="1974561"/>
    <lineage>
        <taxon>Bacteria</taxon>
        <taxon>Candidatus Falkowiibacteriota</taxon>
    </lineage>
</organism>
<comment type="pathway">
    <text evidence="2 7 8">Cell wall biogenesis; peptidoglycan biosynthesis.</text>
</comment>
<dbReference type="SUPFAM" id="SSF53623">
    <property type="entry name" value="MurD-like peptide ligases, catalytic domain"/>
    <property type="match status" value="1"/>
</dbReference>
<dbReference type="PANTHER" id="PTHR43692">
    <property type="entry name" value="UDP-N-ACETYLMURAMOYLALANINE--D-GLUTAMATE LIGASE"/>
    <property type="match status" value="1"/>
</dbReference>
<feature type="domain" description="Mur ligase C-terminal" evidence="9">
    <location>
        <begin position="306"/>
        <end position="422"/>
    </location>
</feature>